<protein>
    <submittedName>
        <fullName evidence="2">Uncharacterized protein</fullName>
    </submittedName>
</protein>
<feature type="compositionally biased region" description="Basic and acidic residues" evidence="1">
    <location>
        <begin position="285"/>
        <end position="314"/>
    </location>
</feature>
<feature type="region of interest" description="Disordered" evidence="1">
    <location>
        <begin position="274"/>
        <end position="320"/>
    </location>
</feature>
<evidence type="ECO:0000313" key="2">
    <source>
        <dbReference type="EnsemblPlants" id="OGLUM01G30180.1"/>
    </source>
</evidence>
<dbReference type="HOGENOM" id="CLU_689620_0_0_1"/>
<keyword evidence="3" id="KW-1185">Reference proteome</keyword>
<dbReference type="Gramene" id="OGLUM01G30180.1">
    <property type="protein sequence ID" value="OGLUM01G30180.1"/>
    <property type="gene ID" value="OGLUM01G30180"/>
</dbReference>
<proteinExistence type="predicted"/>
<organism evidence="2">
    <name type="scientific">Oryza glumipatula</name>
    <dbReference type="NCBI Taxonomy" id="40148"/>
    <lineage>
        <taxon>Eukaryota</taxon>
        <taxon>Viridiplantae</taxon>
        <taxon>Streptophyta</taxon>
        <taxon>Embryophyta</taxon>
        <taxon>Tracheophyta</taxon>
        <taxon>Spermatophyta</taxon>
        <taxon>Magnoliopsida</taxon>
        <taxon>Liliopsida</taxon>
        <taxon>Poales</taxon>
        <taxon>Poaceae</taxon>
        <taxon>BOP clade</taxon>
        <taxon>Oryzoideae</taxon>
        <taxon>Oryzeae</taxon>
        <taxon>Oryzinae</taxon>
        <taxon>Oryza</taxon>
    </lineage>
</organism>
<feature type="region of interest" description="Disordered" evidence="1">
    <location>
        <begin position="172"/>
        <end position="192"/>
    </location>
</feature>
<reference evidence="2" key="1">
    <citation type="submission" date="2013-08" db="EMBL/GenBank/DDBJ databases">
        <title>Oryza genome evolution.</title>
        <authorList>
            <person name="Wing R.A."/>
            <person name="Panaud O."/>
            <person name="Oliveira A.C."/>
        </authorList>
    </citation>
    <scope>NUCLEOTIDE SEQUENCE</scope>
</reference>
<dbReference type="EnsemblPlants" id="OGLUM01G30180.1">
    <property type="protein sequence ID" value="OGLUM01G30180.1"/>
    <property type="gene ID" value="OGLUM01G30180"/>
</dbReference>
<dbReference type="Proteomes" id="UP000026961">
    <property type="component" value="Chromosome 1"/>
</dbReference>
<accession>A0A0D9YD27</accession>
<dbReference type="AlphaFoldDB" id="A0A0D9YD27"/>
<evidence type="ECO:0000313" key="3">
    <source>
        <dbReference type="Proteomes" id="UP000026961"/>
    </source>
</evidence>
<name>A0A0D9YD27_9ORYZ</name>
<reference evidence="2" key="3">
    <citation type="submission" date="2018-05" db="EMBL/GenBank/DDBJ databases">
        <title>OgluRS3 (Oryza glumaepatula Reference Sequence Version 3).</title>
        <authorList>
            <person name="Zhang J."/>
            <person name="Kudrna D."/>
            <person name="Lee S."/>
            <person name="Talag J."/>
            <person name="Welchert J."/>
            <person name="Wing R.A."/>
        </authorList>
    </citation>
    <scope>NUCLEOTIDE SEQUENCE [LARGE SCALE GENOMIC DNA]</scope>
</reference>
<reference evidence="2" key="2">
    <citation type="submission" date="2015-04" db="UniProtKB">
        <authorList>
            <consortium name="EnsemblPlants"/>
        </authorList>
    </citation>
    <scope>IDENTIFICATION</scope>
</reference>
<sequence length="401" mass="42852">MNLPSLLPWISEESAVSSSMDGDLSSTAVSLSDSDVSARQREQSRLPLLAPELFTSAFLLHPVAAAAASFAALSILVSGVCAATTTGFTSSGGGVASSVLDFVAVGGGAAMDLLAAAAAGGARGLRYTLHRTSSSEEAFCWAYLRPISTMIHPDRTRRGPSLLTNEKNWRRPIGRGLRMPPTTSLAPASECQHPPTPTARALLCPPVLLDRTVVKKYHALDPSLATAGEYLPVRSSGSAAYTSASWTYRHGFPPESTWRRRYLVTSSWSVGWEPKSAAGSASSGREGDMAERRRRPIWDRRSGRRCDGGKGRGEGRRRRVGVRMVKDSGRGMAAFIWDAVTRRNPESELGSARKRSRDVLITQALAGRRRSGVSFGGRIGVGVGVRAGIGVSDGLGRPFWK</sequence>
<evidence type="ECO:0000256" key="1">
    <source>
        <dbReference type="SAM" id="MobiDB-lite"/>
    </source>
</evidence>